<dbReference type="GO" id="GO:0006508">
    <property type="term" value="P:proteolysis"/>
    <property type="evidence" value="ECO:0007669"/>
    <property type="project" value="InterPro"/>
</dbReference>
<gene>
    <name evidence="3" type="ORF">KS2013_1502</name>
</gene>
<dbReference type="AlphaFoldDB" id="A0A1B3BBP6"/>
<dbReference type="InterPro" id="IPR001375">
    <property type="entry name" value="Peptidase_S9_cat"/>
</dbReference>
<dbReference type="RefSeq" id="WP_068992056.1">
    <property type="nucleotide sequence ID" value="NZ_CP012418.1"/>
</dbReference>
<proteinExistence type="predicted"/>
<reference evidence="4" key="1">
    <citation type="submission" date="2015-08" db="EMBL/GenBank/DDBJ databases">
        <authorList>
            <person name="Kim K.M."/>
        </authorList>
    </citation>
    <scope>NUCLEOTIDE SEQUENCE [LARGE SCALE GENOMIC DNA]</scope>
    <source>
        <strain evidence="4">KCTC 23892</strain>
    </source>
</reference>
<dbReference type="Gene3D" id="3.40.50.1820">
    <property type="entry name" value="alpha/beta hydrolase"/>
    <property type="match status" value="1"/>
</dbReference>
<dbReference type="PANTHER" id="PTHR42776">
    <property type="entry name" value="SERINE PEPTIDASE S9 FAMILY MEMBER"/>
    <property type="match status" value="1"/>
</dbReference>
<protein>
    <recommendedName>
        <fullName evidence="2">Peptidase S9 prolyl oligopeptidase catalytic domain-containing protein</fullName>
    </recommendedName>
</protein>
<dbReference type="OrthoDB" id="4269629at2"/>
<dbReference type="InterPro" id="IPR029058">
    <property type="entry name" value="AB_hydrolase_fold"/>
</dbReference>
<dbReference type="KEGG" id="ksd:KS2013_1502"/>
<dbReference type="InterPro" id="IPR011990">
    <property type="entry name" value="TPR-like_helical_dom_sf"/>
</dbReference>
<dbReference type="PANTHER" id="PTHR42776:SF27">
    <property type="entry name" value="DIPEPTIDYL PEPTIDASE FAMILY MEMBER 6"/>
    <property type="match status" value="1"/>
</dbReference>
<keyword evidence="1" id="KW-0378">Hydrolase</keyword>
<name>A0A1B3BBP6_9GAMM</name>
<evidence type="ECO:0000313" key="4">
    <source>
        <dbReference type="Proteomes" id="UP000094147"/>
    </source>
</evidence>
<dbReference type="SUPFAM" id="SSF50993">
    <property type="entry name" value="Peptidase/esterase 'gauge' domain"/>
    <property type="match status" value="1"/>
</dbReference>
<evidence type="ECO:0000259" key="2">
    <source>
        <dbReference type="Pfam" id="PF00326"/>
    </source>
</evidence>
<dbReference type="Pfam" id="PF00326">
    <property type="entry name" value="Peptidase_S9"/>
    <property type="match status" value="1"/>
</dbReference>
<dbReference type="SUPFAM" id="SSF53474">
    <property type="entry name" value="alpha/beta-Hydrolases"/>
    <property type="match status" value="1"/>
</dbReference>
<organism evidence="3 4">
    <name type="scientific">Kangiella sediminilitoris</name>
    <dbReference type="NCBI Taxonomy" id="1144748"/>
    <lineage>
        <taxon>Bacteria</taxon>
        <taxon>Pseudomonadati</taxon>
        <taxon>Pseudomonadota</taxon>
        <taxon>Gammaproteobacteria</taxon>
        <taxon>Kangiellales</taxon>
        <taxon>Kangiellaceae</taxon>
        <taxon>Kangiella</taxon>
    </lineage>
</organism>
<dbReference type="PATRIC" id="fig|1144748.3.peg.1513"/>
<dbReference type="Proteomes" id="UP000094147">
    <property type="component" value="Chromosome"/>
</dbReference>
<dbReference type="SUPFAM" id="SSF81901">
    <property type="entry name" value="HCP-like"/>
    <property type="match status" value="1"/>
</dbReference>
<feature type="domain" description="Peptidase S9 prolyl oligopeptidase catalytic" evidence="2">
    <location>
        <begin position="440"/>
        <end position="652"/>
    </location>
</feature>
<dbReference type="GO" id="GO:0004252">
    <property type="term" value="F:serine-type endopeptidase activity"/>
    <property type="evidence" value="ECO:0007669"/>
    <property type="project" value="TreeGrafter"/>
</dbReference>
<sequence>MIVRNLILGLVLVLCSLTANSSLIKSNEIFHSVQYRNFVISPDGNIILGNAFTDGNHQLFAFNAGSSDGLEIFKLSNSGNKHIIDFAWIDSDTAYISYVGTLDKIYTRFIDFTFKNDTFEIDHFTVEAHGQVINTMYGQKDRLLFSKLDRGNRRYELIEIDLAQLRGLKKHSKRNHVKVFRTFKSLSYFLDNTTSFYVSDEDYSLEMIGQTYENYNSYSIYDKAKDEWREFYRSTDNSGSDSQSRLDIFKPVAKLNERYIIALSNLGRDKVSVVKYDTILKKDIEVLYSSENYDLKSATYNHKMNKLTAVSYVERGVTKQKFLDKVDQKLQQKLNNEIGLDSVFVINRSKDNTDLVIYANDASHPGKFYHYSVEKDKLRFLQNAMPDLHPYSFVKAQLLTVENELKRTVEGFLYLPDSTKNNPLVVMPHGGPIGVQDRNEFDRDIQFLINRGYAVLTVNFRGSSGYGKSYMNAGREQFGQGIEADIHLMTQKAFESPAIDSNKACIYGSSYGGYSAVTSTMLYPKTYKCAISAFGVFDLPLLYTSTNLNHSEKAKDAIGFVVGDIDTDYEQLKANSPLYKAEKIKVPILLFAGLEDEIATAEHSRRLDYVLNKLDKTEVTYHEYPRSGHGHSNWLGDIHQNLTLVNFLDKYISPKRNYDDSDKKVLAGDNYNLAMIYYSGYFVKKDNDRAIKYFRIAHDYGDERAAKYLRQLNVYEDVN</sequence>
<evidence type="ECO:0000313" key="3">
    <source>
        <dbReference type="EMBL" id="AOE50214.1"/>
    </source>
</evidence>
<dbReference type="STRING" id="1144748.KS2013_1502"/>
<dbReference type="EMBL" id="CP012418">
    <property type="protein sequence ID" value="AOE50214.1"/>
    <property type="molecule type" value="Genomic_DNA"/>
</dbReference>
<keyword evidence="4" id="KW-1185">Reference proteome</keyword>
<evidence type="ECO:0000256" key="1">
    <source>
        <dbReference type="ARBA" id="ARBA00022801"/>
    </source>
</evidence>
<dbReference type="Gene3D" id="1.25.40.10">
    <property type="entry name" value="Tetratricopeptide repeat domain"/>
    <property type="match status" value="1"/>
</dbReference>
<accession>A0A1B3BBP6</accession>